<keyword evidence="2" id="KW-0812">Transmembrane</keyword>
<sequence>MFLSHKKSMSFFLKQNVTCMQLSFPMVLAPLLPIAIMEHAMQHFKNRKFFILSFIFSMSLGLTACNDSNDDTSSSKPSPAKLNCAP</sequence>
<feature type="region of interest" description="Disordered" evidence="1">
    <location>
        <begin position="67"/>
        <end position="86"/>
    </location>
</feature>
<feature type="compositionally biased region" description="Polar residues" evidence="1">
    <location>
        <begin position="67"/>
        <end position="77"/>
    </location>
</feature>
<evidence type="ECO:0000313" key="4">
    <source>
        <dbReference type="Proteomes" id="UP000013117"/>
    </source>
</evidence>
<reference evidence="3 4" key="1">
    <citation type="submission" date="2013-02" db="EMBL/GenBank/DDBJ databases">
        <title>The Genome Sequence of Acinetobacter gerneri CIP 107464.</title>
        <authorList>
            <consortium name="The Broad Institute Genome Sequencing Platform"/>
            <consortium name="The Broad Institute Genome Sequencing Center for Infectious Disease"/>
            <person name="Cerqueira G."/>
            <person name="Feldgarden M."/>
            <person name="Courvalin P."/>
            <person name="Perichon B."/>
            <person name="Grillot-Courvalin C."/>
            <person name="Clermont D."/>
            <person name="Rocha E."/>
            <person name="Yoon E.-J."/>
            <person name="Nemec A."/>
            <person name="Walker B."/>
            <person name="Young S.K."/>
            <person name="Zeng Q."/>
            <person name="Gargeya S."/>
            <person name="Fitzgerald M."/>
            <person name="Haas B."/>
            <person name="Abouelleil A."/>
            <person name="Alvarado L."/>
            <person name="Arachchi H.M."/>
            <person name="Berlin A.M."/>
            <person name="Chapman S.B."/>
            <person name="Dewar J."/>
            <person name="Goldberg J."/>
            <person name="Griggs A."/>
            <person name="Gujja S."/>
            <person name="Hansen M."/>
            <person name="Howarth C."/>
            <person name="Imamovic A."/>
            <person name="Larimer J."/>
            <person name="McCowan C."/>
            <person name="Murphy C."/>
            <person name="Neiman D."/>
            <person name="Pearson M."/>
            <person name="Priest M."/>
            <person name="Roberts A."/>
            <person name="Saif S."/>
            <person name="Shea T."/>
            <person name="Sisk P."/>
            <person name="Sykes S."/>
            <person name="Wortman J."/>
            <person name="Nusbaum C."/>
            <person name="Birren B."/>
        </authorList>
    </citation>
    <scope>NUCLEOTIDE SEQUENCE [LARGE SCALE GENOMIC DNA]</scope>
    <source>
        <strain evidence="3 4">CIP 107464</strain>
    </source>
</reference>
<name>N8Y6R0_9GAMM</name>
<protein>
    <submittedName>
        <fullName evidence="3">Uncharacterized protein</fullName>
    </submittedName>
</protein>
<accession>N8Y6R0</accession>
<dbReference type="STRING" id="202952.GCA_000747725_03830"/>
<dbReference type="EMBL" id="APPN01000080">
    <property type="protein sequence ID" value="ENV32341.1"/>
    <property type="molecule type" value="Genomic_DNA"/>
</dbReference>
<evidence type="ECO:0000256" key="1">
    <source>
        <dbReference type="SAM" id="MobiDB-lite"/>
    </source>
</evidence>
<keyword evidence="4" id="KW-1185">Reference proteome</keyword>
<dbReference type="Proteomes" id="UP000013117">
    <property type="component" value="Unassembled WGS sequence"/>
</dbReference>
<keyword evidence="2" id="KW-0472">Membrane</keyword>
<evidence type="ECO:0000256" key="2">
    <source>
        <dbReference type="SAM" id="Phobius"/>
    </source>
</evidence>
<evidence type="ECO:0000313" key="3">
    <source>
        <dbReference type="EMBL" id="ENV32341.1"/>
    </source>
</evidence>
<proteinExistence type="predicted"/>
<dbReference type="PATRIC" id="fig|1120926.3.peg.3624"/>
<dbReference type="HOGENOM" id="CLU_2490738_0_0_6"/>
<comment type="caution">
    <text evidence="3">The sequence shown here is derived from an EMBL/GenBank/DDBJ whole genome shotgun (WGS) entry which is preliminary data.</text>
</comment>
<feature type="transmembrane region" description="Helical" evidence="2">
    <location>
        <begin position="49"/>
        <end position="69"/>
    </location>
</feature>
<feature type="transmembrane region" description="Helical" evidence="2">
    <location>
        <begin position="20"/>
        <end position="37"/>
    </location>
</feature>
<organism evidence="3 4">
    <name type="scientific">Acinetobacter gerneri DSM 14967 = CIP 107464 = MTCC 9824</name>
    <dbReference type="NCBI Taxonomy" id="1120926"/>
    <lineage>
        <taxon>Bacteria</taxon>
        <taxon>Pseudomonadati</taxon>
        <taxon>Pseudomonadota</taxon>
        <taxon>Gammaproteobacteria</taxon>
        <taxon>Moraxellales</taxon>
        <taxon>Moraxellaceae</taxon>
        <taxon>Acinetobacter</taxon>
    </lineage>
</organism>
<keyword evidence="2" id="KW-1133">Transmembrane helix</keyword>
<gene>
    <name evidence="3" type="ORF">F960_03735</name>
</gene>
<dbReference type="AlphaFoldDB" id="N8Y6R0"/>